<organism evidence="6 7">
    <name type="scientific">Plastoroseomonas arctica</name>
    <dbReference type="NCBI Taxonomy" id="1509237"/>
    <lineage>
        <taxon>Bacteria</taxon>
        <taxon>Pseudomonadati</taxon>
        <taxon>Pseudomonadota</taxon>
        <taxon>Alphaproteobacteria</taxon>
        <taxon>Acetobacterales</taxon>
        <taxon>Acetobacteraceae</taxon>
        <taxon>Plastoroseomonas</taxon>
    </lineage>
</organism>
<feature type="transmembrane region" description="Helical" evidence="5">
    <location>
        <begin position="434"/>
        <end position="454"/>
    </location>
</feature>
<feature type="transmembrane region" description="Helical" evidence="5">
    <location>
        <begin position="406"/>
        <end position="428"/>
    </location>
</feature>
<dbReference type="InterPro" id="IPR050327">
    <property type="entry name" value="Proton-linked_MCT"/>
</dbReference>
<feature type="transmembrane region" description="Helical" evidence="5">
    <location>
        <begin position="214"/>
        <end position="235"/>
    </location>
</feature>
<evidence type="ECO:0000256" key="5">
    <source>
        <dbReference type="SAM" id="Phobius"/>
    </source>
</evidence>
<protein>
    <submittedName>
        <fullName evidence="6">MFS transporter</fullName>
    </submittedName>
</protein>
<feature type="transmembrane region" description="Helical" evidence="5">
    <location>
        <begin position="126"/>
        <end position="149"/>
    </location>
</feature>
<comment type="caution">
    <text evidence="6">The sequence shown here is derived from an EMBL/GenBank/DDBJ whole genome shotgun (WGS) entry which is preliminary data.</text>
</comment>
<keyword evidence="2 5" id="KW-1133">Transmembrane helix</keyword>
<feature type="transmembrane region" description="Helical" evidence="5">
    <location>
        <begin position="371"/>
        <end position="394"/>
    </location>
</feature>
<dbReference type="Proteomes" id="UP001196068">
    <property type="component" value="Unassembled WGS sequence"/>
</dbReference>
<reference evidence="6" key="1">
    <citation type="submission" date="2020-01" db="EMBL/GenBank/DDBJ databases">
        <authorList>
            <person name="Rat A."/>
        </authorList>
    </citation>
    <scope>NUCLEOTIDE SEQUENCE</scope>
    <source>
        <strain evidence="6">LMG 28251</strain>
    </source>
</reference>
<feature type="transmembrane region" description="Helical" evidence="5">
    <location>
        <begin position="345"/>
        <end position="365"/>
    </location>
</feature>
<proteinExistence type="predicted"/>
<evidence type="ECO:0000313" key="6">
    <source>
        <dbReference type="EMBL" id="MBR0655168.1"/>
    </source>
</evidence>
<dbReference type="InterPro" id="IPR036259">
    <property type="entry name" value="MFS_trans_sf"/>
</dbReference>
<accession>A0AAF1KNX6</accession>
<dbReference type="GO" id="GO:0022857">
    <property type="term" value="F:transmembrane transporter activity"/>
    <property type="evidence" value="ECO:0007669"/>
    <property type="project" value="InterPro"/>
</dbReference>
<keyword evidence="7" id="KW-1185">Reference proteome</keyword>
<keyword evidence="3 5" id="KW-0472">Membrane</keyword>
<keyword evidence="1 5" id="KW-0812">Transmembrane</keyword>
<feature type="transmembrane region" description="Helical" evidence="5">
    <location>
        <begin position="281"/>
        <end position="303"/>
    </location>
</feature>
<sequence length="470" mass="48184">MAAVSAIAAVVTMAEPPSYPRKPRPNRSPRLRCGPQHRPPPCRRVPRIMETRDMADLPFRGWRVAWAAFIVAAFGWGVGFYGPPVFLFAVQESRGWSIALVSAAVTSHFLLGAVVVANLPKIHARFGLVLITRLGGCLAGLGVLGWALAAEPWQLFAATLVSGAGWAMTGGAAINAMVSPWFQRLRPAALGTAYNGASIGGVVFSPLWVALIGLLGFSGAAALIGVAMAMALWWIAGRYFAKGPAAFGQVPDGEAGPPPGARIEPIHAALPGRALWGNRRFATLALATSLGLFAQIGLIAHLVSLLAGPVGAQNAGFGAGLATVCAVIGRTGLGWLLSKGGDRRVAAAANSLVQVAGSLAFLASGGTDVPLLLLGIVLFGLGLGNATSLAPMIAQRDFSAADTGRVVALVTACSQAAYAFAPAAFGLLRGVEPGWFFGAAALIQVAAAVVILAGRRASYASASLTSGKTR</sequence>
<dbReference type="InterPro" id="IPR011701">
    <property type="entry name" value="MFS"/>
</dbReference>
<feature type="transmembrane region" description="Helical" evidence="5">
    <location>
        <begin position="96"/>
        <end position="119"/>
    </location>
</feature>
<evidence type="ECO:0000256" key="4">
    <source>
        <dbReference type="SAM" id="MobiDB-lite"/>
    </source>
</evidence>
<dbReference type="Gene3D" id="1.20.1250.20">
    <property type="entry name" value="MFS general substrate transporter like domains"/>
    <property type="match status" value="1"/>
</dbReference>
<feature type="region of interest" description="Disordered" evidence="4">
    <location>
        <begin position="16"/>
        <end position="43"/>
    </location>
</feature>
<gene>
    <name evidence="6" type="ORF">GXW79_08745</name>
</gene>
<feature type="transmembrane region" description="Helical" evidence="5">
    <location>
        <begin position="315"/>
        <end position="333"/>
    </location>
</feature>
<dbReference type="EMBL" id="JAAEDH010000008">
    <property type="protein sequence ID" value="MBR0655168.1"/>
    <property type="molecule type" value="Genomic_DNA"/>
</dbReference>
<name>A0AAF1KNX6_9PROT</name>
<reference evidence="6" key="2">
    <citation type="journal article" date="2021" name="Syst. Appl. Microbiol.">
        <title>Roseomonas hellenica sp. nov., isolated from roots of wild-growing Alkanna tinctoria.</title>
        <authorList>
            <person name="Rat A."/>
            <person name="Naranjo H.D."/>
            <person name="Lebbe L."/>
            <person name="Cnockaert M."/>
            <person name="Krigas N."/>
            <person name="Grigoriadou K."/>
            <person name="Maloupa E."/>
            <person name="Willems A."/>
        </authorList>
    </citation>
    <scope>NUCLEOTIDE SEQUENCE</scope>
    <source>
        <strain evidence="6">LMG 28251</strain>
    </source>
</reference>
<evidence type="ECO:0000256" key="3">
    <source>
        <dbReference type="ARBA" id="ARBA00023136"/>
    </source>
</evidence>
<feature type="transmembrane region" description="Helical" evidence="5">
    <location>
        <begin position="188"/>
        <end position="208"/>
    </location>
</feature>
<dbReference type="Pfam" id="PF07690">
    <property type="entry name" value="MFS_1"/>
    <property type="match status" value="1"/>
</dbReference>
<evidence type="ECO:0000256" key="1">
    <source>
        <dbReference type="ARBA" id="ARBA00022692"/>
    </source>
</evidence>
<feature type="transmembrane region" description="Helical" evidence="5">
    <location>
        <begin position="155"/>
        <end position="176"/>
    </location>
</feature>
<evidence type="ECO:0000313" key="7">
    <source>
        <dbReference type="Proteomes" id="UP001196068"/>
    </source>
</evidence>
<feature type="compositionally biased region" description="Basic residues" evidence="4">
    <location>
        <begin position="21"/>
        <end position="30"/>
    </location>
</feature>
<dbReference type="PANTHER" id="PTHR11360:SF290">
    <property type="entry name" value="MONOCARBOXYLATE MFS PERMEASE"/>
    <property type="match status" value="1"/>
</dbReference>
<dbReference type="SUPFAM" id="SSF103473">
    <property type="entry name" value="MFS general substrate transporter"/>
    <property type="match status" value="1"/>
</dbReference>
<dbReference type="PANTHER" id="PTHR11360">
    <property type="entry name" value="MONOCARBOXYLATE TRANSPORTER"/>
    <property type="match status" value="1"/>
</dbReference>
<feature type="transmembrane region" description="Helical" evidence="5">
    <location>
        <begin position="64"/>
        <end position="90"/>
    </location>
</feature>
<evidence type="ECO:0000256" key="2">
    <source>
        <dbReference type="ARBA" id="ARBA00022989"/>
    </source>
</evidence>
<dbReference type="AlphaFoldDB" id="A0AAF1KNX6"/>